<keyword evidence="1" id="KW-0732">Signal</keyword>
<feature type="chain" id="PRO_5044741407" evidence="1">
    <location>
        <begin position="20"/>
        <end position="124"/>
    </location>
</feature>
<dbReference type="AlphaFoldDB" id="A0ABD6ERN9"/>
<dbReference type="Proteomes" id="UP001608902">
    <property type="component" value="Unassembled WGS sequence"/>
</dbReference>
<gene>
    <name evidence="2" type="ORF">AB6A40_005639</name>
</gene>
<protein>
    <submittedName>
        <fullName evidence="2">Uncharacterized protein</fullName>
    </submittedName>
</protein>
<evidence type="ECO:0000313" key="2">
    <source>
        <dbReference type="EMBL" id="MFH4978930.1"/>
    </source>
</evidence>
<reference evidence="2 3" key="1">
    <citation type="submission" date="2024-08" db="EMBL/GenBank/DDBJ databases">
        <title>Gnathostoma spinigerum genome.</title>
        <authorList>
            <person name="Gonzalez-Bertolin B."/>
            <person name="Monzon S."/>
            <person name="Zaballos A."/>
            <person name="Jimenez P."/>
            <person name="Dekumyoy P."/>
            <person name="Varona S."/>
            <person name="Cuesta I."/>
            <person name="Sumanam S."/>
            <person name="Adisakwattana P."/>
            <person name="Gasser R.B."/>
            <person name="Hernandez-Gonzalez A."/>
            <person name="Young N.D."/>
            <person name="Perteguer M.J."/>
        </authorList>
    </citation>
    <scope>NUCLEOTIDE SEQUENCE [LARGE SCALE GENOMIC DNA]</scope>
    <source>
        <strain evidence="2">AL3</strain>
        <tissue evidence="2">Liver</tissue>
    </source>
</reference>
<keyword evidence="3" id="KW-1185">Reference proteome</keyword>
<evidence type="ECO:0000256" key="1">
    <source>
        <dbReference type="SAM" id="SignalP"/>
    </source>
</evidence>
<proteinExistence type="predicted"/>
<organism evidence="2 3">
    <name type="scientific">Gnathostoma spinigerum</name>
    <dbReference type="NCBI Taxonomy" id="75299"/>
    <lineage>
        <taxon>Eukaryota</taxon>
        <taxon>Metazoa</taxon>
        <taxon>Ecdysozoa</taxon>
        <taxon>Nematoda</taxon>
        <taxon>Chromadorea</taxon>
        <taxon>Rhabditida</taxon>
        <taxon>Spirurina</taxon>
        <taxon>Gnathostomatomorpha</taxon>
        <taxon>Gnathostomatoidea</taxon>
        <taxon>Gnathostomatidae</taxon>
        <taxon>Gnathostoma</taxon>
    </lineage>
</organism>
<evidence type="ECO:0000313" key="3">
    <source>
        <dbReference type="Proteomes" id="UP001608902"/>
    </source>
</evidence>
<name>A0ABD6ERN9_9BILA</name>
<accession>A0ABD6ERN9</accession>
<sequence>MFVIFESCWLLRLVSTALALVIITHGLTAESAPRLKYNIPWKIHHEINLMNITEPALIFWSPAFEKFEEDTVQILQRYFRNLPYINDGISDKDLYEALRMNKVQELRKKKLEDNQNTLLNKRLT</sequence>
<dbReference type="EMBL" id="JBGFUD010003671">
    <property type="protein sequence ID" value="MFH4978930.1"/>
    <property type="molecule type" value="Genomic_DNA"/>
</dbReference>
<comment type="caution">
    <text evidence="2">The sequence shown here is derived from an EMBL/GenBank/DDBJ whole genome shotgun (WGS) entry which is preliminary data.</text>
</comment>
<feature type="signal peptide" evidence="1">
    <location>
        <begin position="1"/>
        <end position="19"/>
    </location>
</feature>